<dbReference type="Proteomes" id="UP001201163">
    <property type="component" value="Unassembled WGS sequence"/>
</dbReference>
<dbReference type="AlphaFoldDB" id="A0AAD4LIH4"/>
<accession>A0AAD4LIH4</accession>
<comment type="caution">
    <text evidence="1">The sequence shown here is derived from an EMBL/GenBank/DDBJ whole genome shotgun (WGS) entry which is preliminary data.</text>
</comment>
<sequence>MKDEKERGGDRWREWRFLFSRGKIAMCERMNGAMAPARADGYYAGASGSTTSTMSISVTGPSSGLGEAQSIVGVVVLIDEISSLSDVRVSIRELTSFNIKDWELSSVVVVGYLKMSTLFKNREKVTHQFRSPTCCQSTKALSSRRIHFTRDWSSVNSWGFYMKKLSKSFRVRRLSLRESTAMLAARKESTVVGRMTKAELERAAWYRKALRVEDLRISGK</sequence>
<evidence type="ECO:0000313" key="2">
    <source>
        <dbReference type="Proteomes" id="UP001201163"/>
    </source>
</evidence>
<gene>
    <name evidence="1" type="ORF">EDB92DRAFT_277977</name>
</gene>
<name>A0AAD4LIH4_9AGAM</name>
<evidence type="ECO:0000313" key="1">
    <source>
        <dbReference type="EMBL" id="KAH8994438.1"/>
    </source>
</evidence>
<reference evidence="1" key="1">
    <citation type="submission" date="2022-01" db="EMBL/GenBank/DDBJ databases">
        <title>Comparative genomics reveals a dynamic genome evolution in the ectomycorrhizal milk-cap (Lactarius) mushrooms.</title>
        <authorList>
            <consortium name="DOE Joint Genome Institute"/>
            <person name="Lebreton A."/>
            <person name="Tang N."/>
            <person name="Kuo A."/>
            <person name="LaButti K."/>
            <person name="Drula E."/>
            <person name="Barry K."/>
            <person name="Clum A."/>
            <person name="Lipzen A."/>
            <person name="Mousain D."/>
            <person name="Ng V."/>
            <person name="Wang R."/>
            <person name="Wang X."/>
            <person name="Dai Y."/>
            <person name="Henrissat B."/>
            <person name="Grigoriev I.V."/>
            <person name="Guerin-Laguette A."/>
            <person name="Yu F."/>
            <person name="Martin F.M."/>
        </authorList>
    </citation>
    <scope>NUCLEOTIDE SEQUENCE</scope>
    <source>
        <strain evidence="1">QP</strain>
    </source>
</reference>
<keyword evidence="2" id="KW-1185">Reference proteome</keyword>
<dbReference type="EMBL" id="JAKELL010000014">
    <property type="protein sequence ID" value="KAH8994438.1"/>
    <property type="molecule type" value="Genomic_DNA"/>
</dbReference>
<proteinExistence type="predicted"/>
<organism evidence="1 2">
    <name type="scientific">Lactarius akahatsu</name>
    <dbReference type="NCBI Taxonomy" id="416441"/>
    <lineage>
        <taxon>Eukaryota</taxon>
        <taxon>Fungi</taxon>
        <taxon>Dikarya</taxon>
        <taxon>Basidiomycota</taxon>
        <taxon>Agaricomycotina</taxon>
        <taxon>Agaricomycetes</taxon>
        <taxon>Russulales</taxon>
        <taxon>Russulaceae</taxon>
        <taxon>Lactarius</taxon>
    </lineage>
</organism>
<protein>
    <submittedName>
        <fullName evidence="1">Uncharacterized protein</fullName>
    </submittedName>
</protein>